<evidence type="ECO:0000313" key="10">
    <source>
        <dbReference type="EMBL" id="GJS57660.1"/>
    </source>
</evidence>
<protein>
    <recommendedName>
        <fullName evidence="1">tyrosine--tRNA ligase</fullName>
        <ecNumber evidence="1">6.1.1.1</ecNumber>
    </recommendedName>
    <alternativeName>
        <fullName evidence="7">Tyrosyl-tRNA synthetase</fullName>
    </alternativeName>
</protein>
<reference evidence="10" key="2">
    <citation type="submission" date="2022-01" db="EMBL/GenBank/DDBJ databases">
        <authorList>
            <person name="Yamashiro T."/>
            <person name="Shiraishi A."/>
            <person name="Satake H."/>
            <person name="Nakayama K."/>
        </authorList>
    </citation>
    <scope>NUCLEOTIDE SEQUENCE</scope>
</reference>
<reference evidence="10" key="1">
    <citation type="journal article" date="2022" name="Int. J. Mol. Sci.">
        <title>Draft Genome of Tanacetum Coccineum: Genomic Comparison of Closely Related Tanacetum-Family Plants.</title>
        <authorList>
            <person name="Yamashiro T."/>
            <person name="Shiraishi A."/>
            <person name="Nakayama K."/>
            <person name="Satake H."/>
        </authorList>
    </citation>
    <scope>NUCLEOTIDE SEQUENCE</scope>
</reference>
<evidence type="ECO:0000313" key="11">
    <source>
        <dbReference type="Proteomes" id="UP001151760"/>
    </source>
</evidence>
<comment type="caution">
    <text evidence="10">The sequence shown here is derived from an EMBL/GenBank/DDBJ whole genome shotgun (WGS) entry which is preliminary data.</text>
</comment>
<keyword evidence="4 9" id="KW-0067">ATP-binding</keyword>
<dbReference type="SUPFAM" id="SSF48452">
    <property type="entry name" value="TPR-like"/>
    <property type="match status" value="1"/>
</dbReference>
<evidence type="ECO:0000256" key="4">
    <source>
        <dbReference type="ARBA" id="ARBA00022840"/>
    </source>
</evidence>
<name>A0ABQ4WXU1_9ASTR</name>
<keyword evidence="10" id="KW-0808">Transferase</keyword>
<evidence type="ECO:0000256" key="5">
    <source>
        <dbReference type="ARBA" id="ARBA00022917"/>
    </source>
</evidence>
<dbReference type="Gene3D" id="3.40.50.620">
    <property type="entry name" value="HUPs"/>
    <property type="match status" value="1"/>
</dbReference>
<proteinExistence type="inferred from homology"/>
<dbReference type="PANTHER" id="PTHR46264:SF4">
    <property type="entry name" value="TYROSINE--TRNA LIGASE, CYTOPLASMIC"/>
    <property type="match status" value="1"/>
</dbReference>
<evidence type="ECO:0000256" key="1">
    <source>
        <dbReference type="ARBA" id="ARBA00013160"/>
    </source>
</evidence>
<dbReference type="Proteomes" id="UP001151760">
    <property type="component" value="Unassembled WGS sequence"/>
</dbReference>
<dbReference type="Gene3D" id="1.25.40.10">
    <property type="entry name" value="Tetratricopeptide repeat domain"/>
    <property type="match status" value="1"/>
</dbReference>
<keyword evidence="6 9" id="KW-0030">Aminoacyl-tRNA synthetase</keyword>
<dbReference type="GO" id="GO:0003964">
    <property type="term" value="F:RNA-directed DNA polymerase activity"/>
    <property type="evidence" value="ECO:0007669"/>
    <property type="project" value="UniProtKB-KW"/>
</dbReference>
<evidence type="ECO:0000256" key="3">
    <source>
        <dbReference type="ARBA" id="ARBA00022741"/>
    </source>
</evidence>
<comment type="similarity">
    <text evidence="9">Belongs to the class-I aminoacyl-tRNA synthetase family.</text>
</comment>
<dbReference type="SUPFAM" id="SSF52374">
    <property type="entry name" value="Nucleotidylyl transferase"/>
    <property type="match status" value="1"/>
</dbReference>
<dbReference type="Pfam" id="PF00579">
    <property type="entry name" value="tRNA-synt_1b"/>
    <property type="match status" value="1"/>
</dbReference>
<dbReference type="InterPro" id="IPR011990">
    <property type="entry name" value="TPR-like_helical_dom_sf"/>
</dbReference>
<accession>A0ABQ4WXU1</accession>
<comment type="catalytic activity">
    <reaction evidence="8">
        <text>tRNA(Tyr) + L-tyrosine + ATP = L-tyrosyl-tRNA(Tyr) + AMP + diphosphate + H(+)</text>
        <dbReference type="Rhea" id="RHEA:10220"/>
        <dbReference type="Rhea" id="RHEA-COMP:9706"/>
        <dbReference type="Rhea" id="RHEA-COMP:9707"/>
        <dbReference type="ChEBI" id="CHEBI:15378"/>
        <dbReference type="ChEBI" id="CHEBI:30616"/>
        <dbReference type="ChEBI" id="CHEBI:33019"/>
        <dbReference type="ChEBI" id="CHEBI:58315"/>
        <dbReference type="ChEBI" id="CHEBI:78442"/>
        <dbReference type="ChEBI" id="CHEBI:78536"/>
        <dbReference type="ChEBI" id="CHEBI:456215"/>
        <dbReference type="EC" id="6.1.1.1"/>
    </reaction>
</comment>
<evidence type="ECO:0000256" key="8">
    <source>
        <dbReference type="ARBA" id="ARBA00048248"/>
    </source>
</evidence>
<keyword evidence="11" id="KW-1185">Reference proteome</keyword>
<dbReference type="PANTHER" id="PTHR46264">
    <property type="entry name" value="TYROSINE-TRNA LIGASE"/>
    <property type="match status" value="1"/>
</dbReference>
<evidence type="ECO:0000256" key="2">
    <source>
        <dbReference type="ARBA" id="ARBA00022598"/>
    </source>
</evidence>
<keyword evidence="10" id="KW-0548">Nucleotidyltransferase</keyword>
<keyword evidence="3 9" id="KW-0547">Nucleotide-binding</keyword>
<dbReference type="EMBL" id="BQNB010009022">
    <property type="protein sequence ID" value="GJS57660.1"/>
    <property type="molecule type" value="Genomic_DNA"/>
</dbReference>
<gene>
    <name evidence="10" type="ORF">Tco_0652444</name>
</gene>
<dbReference type="InterPro" id="IPR002305">
    <property type="entry name" value="aa-tRNA-synth_Ic"/>
</dbReference>
<organism evidence="10 11">
    <name type="scientific">Tanacetum coccineum</name>
    <dbReference type="NCBI Taxonomy" id="301880"/>
    <lineage>
        <taxon>Eukaryota</taxon>
        <taxon>Viridiplantae</taxon>
        <taxon>Streptophyta</taxon>
        <taxon>Embryophyta</taxon>
        <taxon>Tracheophyta</taxon>
        <taxon>Spermatophyta</taxon>
        <taxon>Magnoliopsida</taxon>
        <taxon>eudicotyledons</taxon>
        <taxon>Gunneridae</taxon>
        <taxon>Pentapetalae</taxon>
        <taxon>asterids</taxon>
        <taxon>campanulids</taxon>
        <taxon>Asterales</taxon>
        <taxon>Asteraceae</taxon>
        <taxon>Asteroideae</taxon>
        <taxon>Anthemideae</taxon>
        <taxon>Anthemidinae</taxon>
        <taxon>Tanacetum</taxon>
    </lineage>
</organism>
<dbReference type="InterPro" id="IPR050489">
    <property type="entry name" value="Tyr-tRNA_synthase"/>
</dbReference>
<evidence type="ECO:0000256" key="6">
    <source>
        <dbReference type="ARBA" id="ARBA00023146"/>
    </source>
</evidence>
<keyword evidence="10" id="KW-0695">RNA-directed DNA polymerase</keyword>
<dbReference type="InterPro" id="IPR014729">
    <property type="entry name" value="Rossmann-like_a/b/a_fold"/>
</dbReference>
<keyword evidence="5 9" id="KW-0648">Protein biosynthesis</keyword>
<evidence type="ECO:0000256" key="7">
    <source>
        <dbReference type="ARBA" id="ARBA00033323"/>
    </source>
</evidence>
<evidence type="ECO:0000256" key="9">
    <source>
        <dbReference type="RuleBase" id="RU363036"/>
    </source>
</evidence>
<sequence>METGCPEEVWDKYIMEVDKGFRLVEGDAILRDFMTPGKGIVNDNRNDKFEFRVDLVPGATLVAKSPYRLAPLEMQELSEQLQEMHDKELELLKKEKLYAKKKWRVKLRRVRAMSMTIQSSIKDKILATPSETSKVVNTPAEMLRDMDQHMEKRADDGCKANVVIEALRRKEQVKPRRVRAMAMTIQFGVRGMILAAQSKAFKQENVHAERLHGSKYSVHPRADKMYHDLRDMYCSGLVRSYLALSKTKEALYVAKEAMKAMPQSAKALKLVGDVYASNSSGRDEAKKFYESALKLEPGYLRAAFALAELNVMEGRNYEACADVFFLKADICQLGIDQRKVNVLAREYCDAIVRKDKPIILSHHMLPNLLHGEEKMSKADSNLRYIHCRC</sequence>
<dbReference type="EC" id="6.1.1.1" evidence="1"/>
<keyword evidence="2 9" id="KW-0436">Ligase</keyword>